<feature type="transmembrane region" description="Helical" evidence="8">
    <location>
        <begin position="416"/>
        <end position="441"/>
    </location>
</feature>
<dbReference type="InterPro" id="IPR001750">
    <property type="entry name" value="ND/Mrp_TM"/>
</dbReference>
<feature type="transmembrane region" description="Helical" evidence="8">
    <location>
        <begin position="309"/>
        <end position="327"/>
    </location>
</feature>
<evidence type="ECO:0000256" key="1">
    <source>
        <dbReference type="ARBA" id="ARBA00004651"/>
    </source>
</evidence>
<keyword evidence="6 8" id="KW-0472">Membrane</keyword>
<dbReference type="Pfam" id="PF00361">
    <property type="entry name" value="Proton_antipo_M"/>
    <property type="match status" value="1"/>
</dbReference>
<protein>
    <submittedName>
        <fullName evidence="10">Sodium/proton antiporter shaD</fullName>
    </submittedName>
</protein>
<keyword evidence="4 7" id="KW-0812">Transmembrane</keyword>
<dbReference type="GO" id="GO:0008137">
    <property type="term" value="F:NADH dehydrogenase (ubiquinone) activity"/>
    <property type="evidence" value="ECO:0007669"/>
    <property type="project" value="InterPro"/>
</dbReference>
<feature type="transmembrane region" description="Helical" evidence="8">
    <location>
        <begin position="248"/>
        <end position="268"/>
    </location>
</feature>
<comment type="similarity">
    <text evidence="2">Belongs to the CPA3 antiporters (TC 2.A.63) subunit D family.</text>
</comment>
<evidence type="ECO:0000256" key="8">
    <source>
        <dbReference type="SAM" id="Phobius"/>
    </source>
</evidence>
<dbReference type="InterPro" id="IPR003918">
    <property type="entry name" value="NADH_UbQ_OxRdtase"/>
</dbReference>
<feature type="transmembrane region" description="Helical" evidence="8">
    <location>
        <begin position="167"/>
        <end position="188"/>
    </location>
</feature>
<dbReference type="GO" id="GO:0042773">
    <property type="term" value="P:ATP synthesis coupled electron transport"/>
    <property type="evidence" value="ECO:0007669"/>
    <property type="project" value="InterPro"/>
</dbReference>
<evidence type="ECO:0000313" key="11">
    <source>
        <dbReference type="Proteomes" id="UP000250223"/>
    </source>
</evidence>
<evidence type="ECO:0000256" key="4">
    <source>
        <dbReference type="ARBA" id="ARBA00022692"/>
    </source>
</evidence>
<gene>
    <name evidence="10" type="primary">shaD</name>
    <name evidence="10" type="ORF">NCTC13028_00282</name>
</gene>
<keyword evidence="3" id="KW-1003">Cell membrane</keyword>
<dbReference type="GO" id="GO:0005886">
    <property type="term" value="C:plasma membrane"/>
    <property type="evidence" value="ECO:0007669"/>
    <property type="project" value="UniProtKB-SubCell"/>
</dbReference>
<evidence type="ECO:0000256" key="6">
    <source>
        <dbReference type="ARBA" id="ARBA00023136"/>
    </source>
</evidence>
<comment type="subcellular location">
    <subcellularLocation>
        <location evidence="1">Cell membrane</location>
        <topology evidence="1">Multi-pass membrane protein</topology>
    </subcellularLocation>
    <subcellularLocation>
        <location evidence="7">Membrane</location>
        <topology evidence="7">Multi-pass membrane protein</topology>
    </subcellularLocation>
</comment>
<organism evidence="10 11">
    <name type="scientific">Clostridium cochlearium</name>
    <dbReference type="NCBI Taxonomy" id="1494"/>
    <lineage>
        <taxon>Bacteria</taxon>
        <taxon>Bacillati</taxon>
        <taxon>Bacillota</taxon>
        <taxon>Clostridia</taxon>
        <taxon>Eubacteriales</taxon>
        <taxon>Clostridiaceae</taxon>
        <taxon>Clostridium</taxon>
    </lineage>
</organism>
<dbReference type="RefSeq" id="WP_111921097.1">
    <property type="nucleotide sequence ID" value="NZ_JAHLNT010000004.1"/>
</dbReference>
<feature type="transmembrane region" description="Helical" evidence="8">
    <location>
        <begin position="111"/>
        <end position="131"/>
    </location>
</feature>
<name>A0A2X2Y5P1_CLOCO</name>
<feature type="transmembrane region" description="Helical" evidence="8">
    <location>
        <begin position="376"/>
        <end position="396"/>
    </location>
</feature>
<evidence type="ECO:0000256" key="2">
    <source>
        <dbReference type="ARBA" id="ARBA00005346"/>
    </source>
</evidence>
<sequence>MIPIDSFPLICILLLFLLGPIIILTKKISIVKAMSFTSFIICFLLYAITFKYVQINGDYFYKIGYYNAPFGIEFHVGLVELIIGMLFSFVATMITWYSIYSIEHDIKRGRVPFYYFLVSLLVGSLLGMVFSNDVFNVFVFIEIGNLASCGIVVIKDKKENIKAGMKYLIMSCLGSGLVLMGIAFLYSITGHLNMTYMHNELVKNYINHKNLVLISMGLFTVGLGVKSAMFPLHTWLPDAHSSAPTTSSAFLSSLVLKGYVIFLIKMLYRVFGMDLLREFSILKVILILGCAGMIFGSLFAIGQKNFKKVIAYSTVAQMGYIFFSLGLGTEMGFVIAIFHIIGHAITKSALFLCAGDIIKGTGEKDLDKLKGVGIEMPYTLILFFIASLSMIGIPLLPGFISKWYLSLASIESQRPILIAIILLSSLLNAVYYFPISINGFFGEENLKDKVYKSKNTPIVQLLPIIILVFAMIYVGVASSSIIELIKIGLV</sequence>
<feature type="domain" description="NADH:quinone oxidoreductase/Mrp antiporter transmembrane" evidence="9">
    <location>
        <begin position="131"/>
        <end position="427"/>
    </location>
</feature>
<evidence type="ECO:0000256" key="3">
    <source>
        <dbReference type="ARBA" id="ARBA00022475"/>
    </source>
</evidence>
<feature type="transmembrane region" description="Helical" evidence="8">
    <location>
        <begin position="6"/>
        <end position="24"/>
    </location>
</feature>
<dbReference type="PANTHER" id="PTHR42703">
    <property type="entry name" value="NADH DEHYDROGENASE"/>
    <property type="match status" value="1"/>
</dbReference>
<dbReference type="InterPro" id="IPR050586">
    <property type="entry name" value="CPA3_Na-H_Antiporter_D"/>
</dbReference>
<dbReference type="PANTHER" id="PTHR42703:SF1">
    <property type="entry name" value="NA(+)_H(+) ANTIPORTER SUBUNIT D1"/>
    <property type="match status" value="1"/>
</dbReference>
<dbReference type="AlphaFoldDB" id="A0A2X2Y5P1"/>
<dbReference type="EMBL" id="UAWC01000001">
    <property type="protein sequence ID" value="SQB33289.1"/>
    <property type="molecule type" value="Genomic_DNA"/>
</dbReference>
<dbReference type="PRINTS" id="PR01437">
    <property type="entry name" value="NUOXDRDTASE4"/>
</dbReference>
<feature type="transmembrane region" description="Helical" evidence="8">
    <location>
        <begin position="74"/>
        <end position="99"/>
    </location>
</feature>
<keyword evidence="5 8" id="KW-1133">Transmembrane helix</keyword>
<evidence type="ECO:0000256" key="5">
    <source>
        <dbReference type="ARBA" id="ARBA00022989"/>
    </source>
</evidence>
<accession>A0A2X2Y5P1</accession>
<evidence type="ECO:0000259" key="9">
    <source>
        <dbReference type="Pfam" id="PF00361"/>
    </source>
</evidence>
<feature type="transmembrane region" description="Helical" evidence="8">
    <location>
        <begin position="280"/>
        <end position="302"/>
    </location>
</feature>
<feature type="transmembrane region" description="Helical" evidence="8">
    <location>
        <begin position="461"/>
        <end position="482"/>
    </location>
</feature>
<evidence type="ECO:0000313" key="10">
    <source>
        <dbReference type="EMBL" id="SQB33289.1"/>
    </source>
</evidence>
<feature type="transmembrane region" description="Helical" evidence="8">
    <location>
        <begin position="137"/>
        <end position="155"/>
    </location>
</feature>
<feature type="transmembrane region" description="Helical" evidence="8">
    <location>
        <begin position="36"/>
        <end position="54"/>
    </location>
</feature>
<reference evidence="10 11" key="1">
    <citation type="submission" date="2018-06" db="EMBL/GenBank/DDBJ databases">
        <authorList>
            <consortium name="Pathogen Informatics"/>
            <person name="Doyle S."/>
        </authorList>
    </citation>
    <scope>NUCLEOTIDE SEQUENCE [LARGE SCALE GENOMIC DNA]</scope>
    <source>
        <strain evidence="10 11">NCTC13028</strain>
    </source>
</reference>
<feature type="transmembrane region" description="Helical" evidence="8">
    <location>
        <begin position="211"/>
        <end position="236"/>
    </location>
</feature>
<dbReference type="Proteomes" id="UP000250223">
    <property type="component" value="Unassembled WGS sequence"/>
</dbReference>
<evidence type="ECO:0000256" key="7">
    <source>
        <dbReference type="RuleBase" id="RU000320"/>
    </source>
</evidence>
<proteinExistence type="inferred from homology"/>